<sequence length="124" mass="14104">MERKEVMCGEERLKNQVEVFEEMISEAKPETVSSGAKQKAIILIEEVADKPSLSSTSALVKNVTKWNCELCQVYPTSQDGLNDHLQGKKHKLKVVDLREHKDNIYCSIGLLQKKPKLMQPMEHP</sequence>
<dbReference type="InterPro" id="IPR013087">
    <property type="entry name" value="Znf_C2H2_type"/>
</dbReference>
<dbReference type="SUPFAM" id="SSF57667">
    <property type="entry name" value="beta-beta-alpha zinc fingers"/>
    <property type="match status" value="1"/>
</dbReference>
<dbReference type="AlphaFoldDB" id="A0AAN8Y352"/>
<organism evidence="2 3">
    <name type="scientific">Solanum bulbocastanum</name>
    <name type="common">Wild potato</name>
    <dbReference type="NCBI Taxonomy" id="147425"/>
    <lineage>
        <taxon>Eukaryota</taxon>
        <taxon>Viridiplantae</taxon>
        <taxon>Streptophyta</taxon>
        <taxon>Embryophyta</taxon>
        <taxon>Tracheophyta</taxon>
        <taxon>Spermatophyta</taxon>
        <taxon>Magnoliopsida</taxon>
        <taxon>eudicotyledons</taxon>
        <taxon>Gunneridae</taxon>
        <taxon>Pentapetalae</taxon>
        <taxon>asterids</taxon>
        <taxon>lamiids</taxon>
        <taxon>Solanales</taxon>
        <taxon>Solanaceae</taxon>
        <taxon>Solanoideae</taxon>
        <taxon>Solaneae</taxon>
        <taxon>Solanum</taxon>
    </lineage>
</organism>
<protein>
    <recommendedName>
        <fullName evidence="1">U1-type domain-containing protein</fullName>
    </recommendedName>
</protein>
<evidence type="ECO:0000259" key="1">
    <source>
        <dbReference type="SMART" id="SM00451"/>
    </source>
</evidence>
<dbReference type="Pfam" id="PF12874">
    <property type="entry name" value="zf-met"/>
    <property type="match status" value="1"/>
</dbReference>
<name>A0AAN8Y352_SOLBU</name>
<dbReference type="EMBL" id="JBANQN010000010">
    <property type="protein sequence ID" value="KAK6777910.1"/>
    <property type="molecule type" value="Genomic_DNA"/>
</dbReference>
<accession>A0AAN8Y352</accession>
<gene>
    <name evidence="2" type="ORF">RDI58_024628</name>
</gene>
<dbReference type="InterPro" id="IPR003604">
    <property type="entry name" value="Matrin/U1-like-C_Znf_C2H2"/>
</dbReference>
<feature type="domain" description="U1-type" evidence="1">
    <location>
        <begin position="63"/>
        <end position="97"/>
    </location>
</feature>
<dbReference type="GO" id="GO:0003676">
    <property type="term" value="F:nucleic acid binding"/>
    <property type="evidence" value="ECO:0007669"/>
    <property type="project" value="InterPro"/>
</dbReference>
<keyword evidence="3" id="KW-1185">Reference proteome</keyword>
<dbReference type="Gene3D" id="3.30.160.60">
    <property type="entry name" value="Classic Zinc Finger"/>
    <property type="match status" value="1"/>
</dbReference>
<evidence type="ECO:0000313" key="3">
    <source>
        <dbReference type="Proteomes" id="UP001371456"/>
    </source>
</evidence>
<dbReference type="GO" id="GO:0008270">
    <property type="term" value="F:zinc ion binding"/>
    <property type="evidence" value="ECO:0007669"/>
    <property type="project" value="InterPro"/>
</dbReference>
<reference evidence="2 3" key="1">
    <citation type="submission" date="2024-02" db="EMBL/GenBank/DDBJ databases">
        <title>de novo genome assembly of Solanum bulbocastanum strain 11H21.</title>
        <authorList>
            <person name="Hosaka A.J."/>
        </authorList>
    </citation>
    <scope>NUCLEOTIDE SEQUENCE [LARGE SCALE GENOMIC DNA]</scope>
    <source>
        <tissue evidence="2">Young leaves</tissue>
    </source>
</reference>
<evidence type="ECO:0000313" key="2">
    <source>
        <dbReference type="EMBL" id="KAK6777910.1"/>
    </source>
</evidence>
<dbReference type="Proteomes" id="UP001371456">
    <property type="component" value="Unassembled WGS sequence"/>
</dbReference>
<dbReference type="PANTHER" id="PTHR47487:SF14">
    <property type="entry name" value="U1-TYPE DOMAIN-CONTAINING PROTEIN"/>
    <property type="match status" value="1"/>
</dbReference>
<proteinExistence type="predicted"/>
<comment type="caution">
    <text evidence="2">The sequence shown here is derived from an EMBL/GenBank/DDBJ whole genome shotgun (WGS) entry which is preliminary data.</text>
</comment>
<dbReference type="InterPro" id="IPR036236">
    <property type="entry name" value="Znf_C2H2_sf"/>
</dbReference>
<dbReference type="PANTHER" id="PTHR47487">
    <property type="entry name" value="OS06G0651300 PROTEIN-RELATED"/>
    <property type="match status" value="1"/>
</dbReference>
<dbReference type="SMART" id="SM00451">
    <property type="entry name" value="ZnF_U1"/>
    <property type="match status" value="1"/>
</dbReference>